<dbReference type="GO" id="GO:0033645">
    <property type="term" value="C:host cell endomembrane system"/>
    <property type="evidence" value="ECO:0007669"/>
    <property type="project" value="UniProtKB-SubCell"/>
</dbReference>
<proteinExistence type="predicted"/>
<protein>
    <recommendedName>
        <fullName evidence="3">Matrix protein</fullName>
    </recommendedName>
</protein>
<organism evidence="8 9">
    <name type="scientific">Ekpoma virus 2</name>
    <dbReference type="NCBI Taxonomy" id="1987021"/>
    <lineage>
        <taxon>Viruses</taxon>
        <taxon>Riboviria</taxon>
        <taxon>Orthornavirae</taxon>
        <taxon>Negarnaviricota</taxon>
        <taxon>Haploviricotina</taxon>
        <taxon>Monjiviricetes</taxon>
        <taxon>Mononegavirales</taxon>
        <taxon>Rhabdoviridae</taxon>
        <taxon>Alpharhabdovirinae</taxon>
        <taxon>Tibrovirus</taxon>
        <taxon>Tibrovirus betaekpoma</taxon>
    </lineage>
</organism>
<evidence type="ECO:0000256" key="6">
    <source>
        <dbReference type="ARBA" id="ARBA00023136"/>
    </source>
</evidence>
<evidence type="ECO:0000256" key="4">
    <source>
        <dbReference type="ARBA" id="ARBA00022844"/>
    </source>
</evidence>
<accession>A0A0C5CF27</accession>
<dbReference type="GeneID" id="37616353"/>
<evidence type="ECO:0000313" key="8">
    <source>
        <dbReference type="EMBL" id="AJN08920.1"/>
    </source>
</evidence>
<keyword evidence="9" id="KW-1185">Reference proteome</keyword>
<dbReference type="Proteomes" id="UP000232642">
    <property type="component" value="Segment"/>
</dbReference>
<reference evidence="8 9" key="1">
    <citation type="journal article" date="2015" name="PLoS Negl. Trop. Dis.">
        <title>Discovery of novel rhabdoviruses in the blood of healthy individuals from west Africa.</title>
        <authorList>
            <person name="Stremlau M.H."/>
            <person name="Andersen K.G."/>
            <person name="Folarin O.A."/>
            <person name="Grove J.N."/>
            <person name="Odia I."/>
            <person name="Ehiane P.E."/>
            <person name="Omoniwa O."/>
            <person name="Omoregie O."/>
            <person name="Jiang P.P."/>
            <person name="Yozwiak N.L."/>
            <person name="Matranga C.B."/>
            <person name="Yang X."/>
            <person name="Gire S.K."/>
            <person name="Winnicki S."/>
            <person name="Tariyal R."/>
            <person name="Schaffner S.F."/>
            <person name="Okokhere P.O."/>
            <person name="Okogbenin S."/>
            <person name="Akpede G.O."/>
            <person name="Asogun D.A."/>
            <person name="Agbonlahor D.E."/>
            <person name="Walker P.J."/>
            <person name="Tesh R.B."/>
            <person name="Levin J.Z."/>
            <person name="Garry R.F."/>
            <person name="Sabeti P.C."/>
            <person name="Happi C.T."/>
        </authorList>
    </citation>
    <scope>NUCLEOTIDE SEQUENCE [LARGE SCALE GENOMIC DNA]</scope>
    <source>
        <strain evidence="8">EKV-2</strain>
    </source>
</reference>
<keyword evidence="5" id="KW-1043">Host membrane</keyword>
<evidence type="ECO:0000256" key="1">
    <source>
        <dbReference type="ARBA" id="ARBA00004328"/>
    </source>
</evidence>
<sequence>MKGRNTVLSKKKTTEIMLSKWKPKKQTNQGAPGGFSPYFMATCPDPDWDIVSTGGSSNPIVDKSYVTTSTLVLTTNKPLKSMESLYSHMESFQDENQLSMIIKSFVGLNMALLYTHLTANNNTITTSGPYTYSANLDTVISYPIKSGIPVLKTEKTEIITLNTREMGQALSSRVKVTLKPTKRTGRKFEDLYKVPMSNGTNPPDIQLILRKLGMENSISNGAVQLDMYT</sequence>
<keyword evidence="7" id="KW-0468">Viral matrix protein</keyword>
<dbReference type="OrthoDB" id="13545at10239"/>
<dbReference type="GO" id="GO:0019031">
    <property type="term" value="C:viral envelope"/>
    <property type="evidence" value="ECO:0007669"/>
    <property type="project" value="InterPro"/>
</dbReference>
<dbReference type="RefSeq" id="YP_009505514.1">
    <property type="nucleotide sequence ID" value="NC_038283.1"/>
</dbReference>
<dbReference type="InterPro" id="IPR009397">
    <property type="entry name" value="Vesiculo_matrix"/>
</dbReference>
<dbReference type="GO" id="GO:0039660">
    <property type="term" value="F:structural constituent of virion"/>
    <property type="evidence" value="ECO:0007669"/>
    <property type="project" value="UniProtKB-KW"/>
</dbReference>
<evidence type="ECO:0000256" key="2">
    <source>
        <dbReference type="ARBA" id="ARBA00004531"/>
    </source>
</evidence>
<name>A0A0C5CF27_9RHAB</name>
<dbReference type="KEGG" id="vg:37616353"/>
<comment type="subcellular location">
    <subcellularLocation>
        <location evidence="2">Host endomembrane system</location>
        <topology evidence="2">Peripheral membrane protein</topology>
    </subcellularLocation>
    <subcellularLocation>
        <location evidence="1">Virion</location>
    </subcellularLocation>
</comment>
<keyword evidence="4" id="KW-0946">Virion</keyword>
<evidence type="ECO:0000313" key="9">
    <source>
        <dbReference type="Proteomes" id="UP000232642"/>
    </source>
</evidence>
<evidence type="ECO:0000256" key="3">
    <source>
        <dbReference type="ARBA" id="ARBA00017678"/>
    </source>
</evidence>
<evidence type="ECO:0000256" key="7">
    <source>
        <dbReference type="ARBA" id="ARBA00023311"/>
    </source>
</evidence>
<keyword evidence="6" id="KW-0472">Membrane</keyword>
<dbReference type="Pfam" id="PF06326">
    <property type="entry name" value="Vesiculo_matrix"/>
    <property type="match status" value="1"/>
</dbReference>
<evidence type="ECO:0000256" key="5">
    <source>
        <dbReference type="ARBA" id="ARBA00022870"/>
    </source>
</evidence>
<dbReference type="EMBL" id="KP324828">
    <property type="protein sequence ID" value="AJN08920.1"/>
    <property type="molecule type" value="Viral_cRNA"/>
</dbReference>